<dbReference type="RefSeq" id="WP_149544879.1">
    <property type="nucleotide sequence ID" value="NZ_VTPS01000005.1"/>
</dbReference>
<gene>
    <name evidence="1" type="ORF">FWJ32_04735</name>
</gene>
<organism evidence="1 2">
    <name type="scientific">Calorimonas adulescens</name>
    <dbReference type="NCBI Taxonomy" id="2606906"/>
    <lineage>
        <taxon>Bacteria</taxon>
        <taxon>Bacillati</taxon>
        <taxon>Bacillota</taxon>
        <taxon>Clostridia</taxon>
        <taxon>Thermoanaerobacterales</taxon>
        <taxon>Thermoanaerobacteraceae</taxon>
        <taxon>Calorimonas</taxon>
    </lineage>
</organism>
<accession>A0A5D8QDB0</accession>
<dbReference type="AlphaFoldDB" id="A0A5D8QDB0"/>
<keyword evidence="2" id="KW-1185">Reference proteome</keyword>
<sequence length="138" mass="14565">MYIAVIDGQGGGLGRAVIERIRQERLPVKIIALGTNSTATFNMLKGGADEGATGENAIVVNAKKVDLIIGPIAIIISNSLMGELTPKMAEAVSSSDAMKLLIPSSRCNVKILGTKEGAMQGYLDELITELKEQVGHED</sequence>
<dbReference type="Proteomes" id="UP000322976">
    <property type="component" value="Unassembled WGS sequence"/>
</dbReference>
<dbReference type="EMBL" id="VTPS01000005">
    <property type="protein sequence ID" value="TZE82640.1"/>
    <property type="molecule type" value="Genomic_DNA"/>
</dbReference>
<evidence type="ECO:0000313" key="2">
    <source>
        <dbReference type="Proteomes" id="UP000322976"/>
    </source>
</evidence>
<protein>
    <submittedName>
        <fullName evidence="1">DUF3842 family protein</fullName>
    </submittedName>
</protein>
<comment type="caution">
    <text evidence="1">The sequence shown here is derived from an EMBL/GenBank/DDBJ whole genome shotgun (WGS) entry which is preliminary data.</text>
</comment>
<reference evidence="1 2" key="1">
    <citation type="submission" date="2019-08" db="EMBL/GenBank/DDBJ databases">
        <title>Calorimonas adulescens gen. nov., sp. nov., an anaerobic thermophilic bacterium from Sakhalin hot spring.</title>
        <authorList>
            <person name="Khomyakova M.A."/>
            <person name="Merkel A.Y."/>
            <person name="Novikov A."/>
            <person name="Bonch-Osmolovskaya E.A."/>
            <person name="Slobodkin A.I."/>
        </authorList>
    </citation>
    <scope>NUCLEOTIDE SEQUENCE [LARGE SCALE GENOMIC DNA]</scope>
    <source>
        <strain evidence="1 2">A05MB</strain>
    </source>
</reference>
<evidence type="ECO:0000313" key="1">
    <source>
        <dbReference type="EMBL" id="TZE82640.1"/>
    </source>
</evidence>
<dbReference type="Pfam" id="PF12953">
    <property type="entry name" value="DUF3842"/>
    <property type="match status" value="1"/>
</dbReference>
<name>A0A5D8QDB0_9THEO</name>
<dbReference type="InterPro" id="IPR024208">
    <property type="entry name" value="DUF3842"/>
</dbReference>
<proteinExistence type="predicted"/>